<comment type="caution">
    <text evidence="3">The sequence shown here is derived from an EMBL/GenBank/DDBJ whole genome shotgun (WGS) entry which is preliminary data.</text>
</comment>
<evidence type="ECO:0000256" key="1">
    <source>
        <dbReference type="SAM" id="SignalP"/>
    </source>
</evidence>
<reference evidence="3 4" key="1">
    <citation type="submission" date="2019-01" db="EMBL/GenBank/DDBJ databases">
        <authorList>
            <person name="Chen W.-M."/>
        </authorList>
    </citation>
    <scope>NUCLEOTIDE SEQUENCE [LARGE SCALE GENOMIC DNA]</scope>
    <source>
        <strain evidence="3 4">ICH-3</strain>
    </source>
</reference>
<evidence type="ECO:0000259" key="2">
    <source>
        <dbReference type="Pfam" id="PF17131"/>
    </source>
</evidence>
<dbReference type="Gene3D" id="2.50.20.10">
    <property type="entry name" value="Lipoprotein localisation LolA/LolB/LppX"/>
    <property type="match status" value="1"/>
</dbReference>
<dbReference type="AlphaFoldDB" id="A0A437JZF7"/>
<evidence type="ECO:0000313" key="4">
    <source>
        <dbReference type="Proteomes" id="UP000288178"/>
    </source>
</evidence>
<dbReference type="OrthoDB" id="9803781at2"/>
<keyword evidence="1" id="KW-0732">Signal</keyword>
<sequence length="270" mass="30705">MTSHTNDARRRLLATLPALALTPLARADDASALADAVHGRPVGRDVTTLSRMELAERGREPRVRRLVTYRLDRGRGESAYLARFLDPKDIAGVGLLSLTRADGSTDQSLFLPELDRVRKVSGDRKGGRFVGSDLYFEDLQERKPQRDTHRLLGREVLAGVTCDILESVPVDADDSVYLKRLNWIDRTTAMALRIDYFERDPQTVSKRWLALERQRIQGFWTVTTSSMADLAQGSETRLIVESARYDRKLPDRLFTPRALADERYESEFRL</sequence>
<feature type="chain" id="PRO_5019317098" evidence="1">
    <location>
        <begin position="28"/>
        <end position="270"/>
    </location>
</feature>
<evidence type="ECO:0000313" key="3">
    <source>
        <dbReference type="EMBL" id="RVT53433.1"/>
    </source>
</evidence>
<keyword evidence="3" id="KW-0449">Lipoprotein</keyword>
<organism evidence="3 4">
    <name type="scientific">Rubrivivax albus</name>
    <dbReference type="NCBI Taxonomy" id="2499835"/>
    <lineage>
        <taxon>Bacteria</taxon>
        <taxon>Pseudomonadati</taxon>
        <taxon>Pseudomonadota</taxon>
        <taxon>Betaproteobacteria</taxon>
        <taxon>Burkholderiales</taxon>
        <taxon>Sphaerotilaceae</taxon>
        <taxon>Rubrivivax</taxon>
    </lineage>
</organism>
<proteinExistence type="predicted"/>
<dbReference type="Proteomes" id="UP000288178">
    <property type="component" value="Unassembled WGS sequence"/>
</dbReference>
<accession>A0A437JZF7</accession>
<keyword evidence="4" id="KW-1185">Reference proteome</keyword>
<name>A0A437JZF7_9BURK</name>
<dbReference type="InterPro" id="IPR033399">
    <property type="entry name" value="TP_0789-like"/>
</dbReference>
<dbReference type="Pfam" id="PF17131">
    <property type="entry name" value="LolA_like"/>
    <property type="match status" value="1"/>
</dbReference>
<dbReference type="EMBL" id="SACT01000001">
    <property type="protein sequence ID" value="RVT53433.1"/>
    <property type="molecule type" value="Genomic_DNA"/>
</dbReference>
<feature type="signal peptide" evidence="1">
    <location>
        <begin position="1"/>
        <end position="27"/>
    </location>
</feature>
<gene>
    <name evidence="3" type="ORF">ENE75_00585</name>
</gene>
<feature type="domain" description="Uncharacterized protein TP-0789" evidence="2">
    <location>
        <begin position="77"/>
        <end position="260"/>
    </location>
</feature>
<protein>
    <submittedName>
        <fullName evidence="3">Outer membrane lipoprotein-sorting protein</fullName>
    </submittedName>
</protein>
<dbReference type="RefSeq" id="WP_128194564.1">
    <property type="nucleotide sequence ID" value="NZ_SACT01000001.1"/>
</dbReference>
<dbReference type="CDD" id="cd16329">
    <property type="entry name" value="LolA_like"/>
    <property type="match status" value="1"/>
</dbReference>